<evidence type="ECO:0000256" key="1">
    <source>
        <dbReference type="SAM" id="SignalP"/>
    </source>
</evidence>
<organism evidence="2 3">
    <name type="scientific">Lophium mytilinum</name>
    <dbReference type="NCBI Taxonomy" id="390894"/>
    <lineage>
        <taxon>Eukaryota</taxon>
        <taxon>Fungi</taxon>
        <taxon>Dikarya</taxon>
        <taxon>Ascomycota</taxon>
        <taxon>Pezizomycotina</taxon>
        <taxon>Dothideomycetes</taxon>
        <taxon>Pleosporomycetidae</taxon>
        <taxon>Mytilinidiales</taxon>
        <taxon>Mytilinidiaceae</taxon>
        <taxon>Lophium</taxon>
    </lineage>
</organism>
<feature type="signal peptide" evidence="1">
    <location>
        <begin position="1"/>
        <end position="24"/>
    </location>
</feature>
<evidence type="ECO:0000313" key="2">
    <source>
        <dbReference type="EMBL" id="KAF2491505.1"/>
    </source>
</evidence>
<sequence>MQVVIEWRGLMALCSLLETSLSQAYVGLAVLAVQATENAHIPDSCARRTDMRTTRKPFSLSFMSQARMKIRSEKPYCLDGQSIPSTQVYAGSVDPGYKSPSAVRELKAHPTLESSHYFFMLRKDRKRFYVASKALSTKTSFQP</sequence>
<dbReference type="AlphaFoldDB" id="A0A6A6QGH6"/>
<accession>A0A6A6QGH6</accession>
<name>A0A6A6QGH6_9PEZI</name>
<keyword evidence="1" id="KW-0732">Signal</keyword>
<evidence type="ECO:0000313" key="3">
    <source>
        <dbReference type="Proteomes" id="UP000799750"/>
    </source>
</evidence>
<dbReference type="Proteomes" id="UP000799750">
    <property type="component" value="Unassembled WGS sequence"/>
</dbReference>
<reference evidence="2" key="1">
    <citation type="journal article" date="2020" name="Stud. Mycol.">
        <title>101 Dothideomycetes genomes: a test case for predicting lifestyles and emergence of pathogens.</title>
        <authorList>
            <person name="Haridas S."/>
            <person name="Albert R."/>
            <person name="Binder M."/>
            <person name="Bloem J."/>
            <person name="Labutti K."/>
            <person name="Salamov A."/>
            <person name="Andreopoulos B."/>
            <person name="Baker S."/>
            <person name="Barry K."/>
            <person name="Bills G."/>
            <person name="Bluhm B."/>
            <person name="Cannon C."/>
            <person name="Castanera R."/>
            <person name="Culley D."/>
            <person name="Daum C."/>
            <person name="Ezra D."/>
            <person name="Gonzalez J."/>
            <person name="Henrissat B."/>
            <person name="Kuo A."/>
            <person name="Liang C."/>
            <person name="Lipzen A."/>
            <person name="Lutzoni F."/>
            <person name="Magnuson J."/>
            <person name="Mondo S."/>
            <person name="Nolan M."/>
            <person name="Ohm R."/>
            <person name="Pangilinan J."/>
            <person name="Park H.-J."/>
            <person name="Ramirez L."/>
            <person name="Alfaro M."/>
            <person name="Sun H."/>
            <person name="Tritt A."/>
            <person name="Yoshinaga Y."/>
            <person name="Zwiers L.-H."/>
            <person name="Turgeon B."/>
            <person name="Goodwin S."/>
            <person name="Spatafora J."/>
            <person name="Crous P."/>
            <person name="Grigoriev I."/>
        </authorList>
    </citation>
    <scope>NUCLEOTIDE SEQUENCE</scope>
    <source>
        <strain evidence="2">CBS 269.34</strain>
    </source>
</reference>
<gene>
    <name evidence="2" type="ORF">BU16DRAFT_120139</name>
</gene>
<dbReference type="EMBL" id="MU004195">
    <property type="protein sequence ID" value="KAF2491505.1"/>
    <property type="molecule type" value="Genomic_DNA"/>
</dbReference>
<keyword evidence="3" id="KW-1185">Reference proteome</keyword>
<feature type="chain" id="PRO_5025526896" evidence="1">
    <location>
        <begin position="25"/>
        <end position="143"/>
    </location>
</feature>
<proteinExistence type="predicted"/>
<protein>
    <submittedName>
        <fullName evidence="2">Uncharacterized protein</fullName>
    </submittedName>
</protein>